<dbReference type="STRING" id="623281.SAMN05421747_101161"/>
<dbReference type="Pfam" id="PF06964">
    <property type="entry name" value="Alpha-L-AF_C"/>
    <property type="match status" value="1"/>
</dbReference>
<evidence type="ECO:0000259" key="8">
    <source>
        <dbReference type="SMART" id="SM00813"/>
    </source>
</evidence>
<keyword evidence="6" id="KW-0325">Glycoprotein</keyword>
<keyword evidence="4 7" id="KW-0732">Signal</keyword>
<dbReference type="Gene3D" id="2.60.40.1180">
    <property type="entry name" value="Golgi alpha-mannosidase II"/>
    <property type="match status" value="1"/>
</dbReference>
<evidence type="ECO:0000256" key="5">
    <source>
        <dbReference type="ARBA" id="ARBA00022801"/>
    </source>
</evidence>
<protein>
    <recommendedName>
        <fullName evidence="3">non-reducing end alpha-L-arabinofuranosidase</fullName>
        <ecNumber evidence="3">3.2.1.55</ecNumber>
    </recommendedName>
</protein>
<evidence type="ECO:0000256" key="1">
    <source>
        <dbReference type="ARBA" id="ARBA00001462"/>
    </source>
</evidence>
<evidence type="ECO:0000256" key="2">
    <source>
        <dbReference type="ARBA" id="ARBA00007186"/>
    </source>
</evidence>
<dbReference type="EMBL" id="FOLL01000001">
    <property type="protein sequence ID" value="SFB79488.1"/>
    <property type="molecule type" value="Genomic_DNA"/>
</dbReference>
<reference evidence="9 10" key="1">
    <citation type="submission" date="2016-10" db="EMBL/GenBank/DDBJ databases">
        <authorList>
            <person name="de Groot N.N."/>
        </authorList>
    </citation>
    <scope>NUCLEOTIDE SEQUENCE [LARGE SCALE GENOMIC DNA]</scope>
    <source>
        <strain evidence="9 10">DSM 22900</strain>
    </source>
</reference>
<name>A0A1I1E2N9_9SPHI</name>
<dbReference type="Pfam" id="PF22848">
    <property type="entry name" value="ASD1_dom"/>
    <property type="match status" value="1"/>
</dbReference>
<keyword evidence="5" id="KW-0378">Hydrolase</keyword>
<evidence type="ECO:0000256" key="6">
    <source>
        <dbReference type="ARBA" id="ARBA00023180"/>
    </source>
</evidence>
<dbReference type="PANTHER" id="PTHR31776">
    <property type="entry name" value="ALPHA-L-ARABINOFURANOSIDASE 1"/>
    <property type="match status" value="1"/>
</dbReference>
<comment type="similarity">
    <text evidence="2">Belongs to the glycosyl hydrolase 51 family.</text>
</comment>
<dbReference type="Proteomes" id="UP000199577">
    <property type="component" value="Unassembled WGS sequence"/>
</dbReference>
<dbReference type="Gene3D" id="3.20.20.80">
    <property type="entry name" value="Glycosidases"/>
    <property type="match status" value="1"/>
</dbReference>
<proteinExistence type="inferred from homology"/>
<keyword evidence="10" id="KW-1185">Reference proteome</keyword>
<dbReference type="AlphaFoldDB" id="A0A1I1E2N9"/>
<dbReference type="InterPro" id="IPR055235">
    <property type="entry name" value="ASD1_cat"/>
</dbReference>
<dbReference type="InterPro" id="IPR010720">
    <property type="entry name" value="Alpha-L-AF_C"/>
</dbReference>
<evidence type="ECO:0000256" key="3">
    <source>
        <dbReference type="ARBA" id="ARBA00012670"/>
    </source>
</evidence>
<evidence type="ECO:0000256" key="7">
    <source>
        <dbReference type="SAM" id="SignalP"/>
    </source>
</evidence>
<dbReference type="InterPro" id="IPR013780">
    <property type="entry name" value="Glyco_hydro_b"/>
</dbReference>
<dbReference type="SUPFAM" id="SSF51445">
    <property type="entry name" value="(Trans)glycosidases"/>
    <property type="match status" value="1"/>
</dbReference>
<dbReference type="SUPFAM" id="SSF51011">
    <property type="entry name" value="Glycosyl hydrolase domain"/>
    <property type="match status" value="1"/>
</dbReference>
<evidence type="ECO:0000313" key="10">
    <source>
        <dbReference type="Proteomes" id="UP000199577"/>
    </source>
</evidence>
<comment type="catalytic activity">
    <reaction evidence="1">
        <text>Hydrolysis of terminal non-reducing alpha-L-arabinofuranoside residues in alpha-L-arabinosides.</text>
        <dbReference type="EC" id="3.2.1.55"/>
    </reaction>
</comment>
<dbReference type="InterPro" id="IPR017853">
    <property type="entry name" value="GH"/>
</dbReference>
<dbReference type="GO" id="GO:0046556">
    <property type="term" value="F:alpha-L-arabinofuranosidase activity"/>
    <property type="evidence" value="ECO:0007669"/>
    <property type="project" value="UniProtKB-EC"/>
</dbReference>
<feature type="domain" description="Alpha-L-arabinofuranosidase C-terminal" evidence="8">
    <location>
        <begin position="463"/>
        <end position="651"/>
    </location>
</feature>
<dbReference type="GO" id="GO:0046373">
    <property type="term" value="P:L-arabinose metabolic process"/>
    <property type="evidence" value="ECO:0007669"/>
    <property type="project" value="InterPro"/>
</dbReference>
<dbReference type="InterPro" id="IPR051563">
    <property type="entry name" value="Glycosyl_Hydrolase_51"/>
</dbReference>
<sequence length="659" mass="73849">MMNIRKTAVLASLIVLCVAMAAGQPTVLRVDINQIKGKVNPAMWGLFFEDINMGADGGLYAELIKNRSFEFFRPLMGWNVLGKAQEGALLVLNRQEQQAANPRFLRVNTERSGAEGMGLSNEGFRGMGIKEGLRYDFSVMYRQRKPGITLKLELVDSAGRVIGQGRWQPRGDGQGWQKQSASFQATATHPRARLNIWFEGAGEIDLDMISLFPADTWKGRPGGLRADMVQLLADMQPGFLRFPGGCIVEGFDLSQRFQWKKTVGPIEDRQQLINRWNFEFRHRPTPDYFQTFGLGFFEYFQLAEDIGAEPLPILNCGMACQFNSAEVVPMDRLDEYVQDALDLIAFANGDISSPWGKLRAEMGHPEPFNLKMLGVGNENWGPQYIERLAVFQKAINEQYPEIAIVASSGTDPSGERFDYLNSELRKMQVDIIDEHYYRHPDWFFENASRYDDYDRNGPKIFAGEYAAQSVRIASPDNKNNWLTALAEAAFLTGVERNADVVTLASYAPLFGHIDGWQWTPDLIWVDNLQAYGTPNYYVQKLYATNKGTHIVPVTAGGKPLTGHQGLYASAVVDGNAGEVIVKVVNRNGDSETVVLDVPGIRRMPATATCIVLQSDNLDRMNTIDQPLAVSPKTETVEINGKRPQFELKPYSFTVIKIKR</sequence>
<dbReference type="PANTHER" id="PTHR31776:SF0">
    <property type="entry name" value="ALPHA-L-ARABINOFURANOSIDASE 1"/>
    <property type="match status" value="1"/>
</dbReference>
<evidence type="ECO:0000313" key="9">
    <source>
        <dbReference type="EMBL" id="SFB79488.1"/>
    </source>
</evidence>
<organism evidence="9 10">
    <name type="scientific">Parapedobacter composti</name>
    <dbReference type="NCBI Taxonomy" id="623281"/>
    <lineage>
        <taxon>Bacteria</taxon>
        <taxon>Pseudomonadati</taxon>
        <taxon>Bacteroidota</taxon>
        <taxon>Sphingobacteriia</taxon>
        <taxon>Sphingobacteriales</taxon>
        <taxon>Sphingobacteriaceae</taxon>
        <taxon>Parapedobacter</taxon>
    </lineage>
</organism>
<feature type="signal peptide" evidence="7">
    <location>
        <begin position="1"/>
        <end position="21"/>
    </location>
</feature>
<evidence type="ECO:0000256" key="4">
    <source>
        <dbReference type="ARBA" id="ARBA00022729"/>
    </source>
</evidence>
<gene>
    <name evidence="9" type="ORF">SAMN05421747_101161</name>
</gene>
<dbReference type="SMART" id="SM00813">
    <property type="entry name" value="Alpha-L-AF_C"/>
    <property type="match status" value="1"/>
</dbReference>
<feature type="chain" id="PRO_5011503798" description="non-reducing end alpha-L-arabinofuranosidase" evidence="7">
    <location>
        <begin position="22"/>
        <end position="659"/>
    </location>
</feature>
<dbReference type="RefSeq" id="WP_244518581.1">
    <property type="nucleotide sequence ID" value="NZ_FOLL01000001.1"/>
</dbReference>
<accession>A0A1I1E2N9</accession>
<dbReference type="EC" id="3.2.1.55" evidence="3"/>